<dbReference type="InterPro" id="IPR002478">
    <property type="entry name" value="PUA"/>
</dbReference>
<reference evidence="4 5" key="1">
    <citation type="journal article" date="2014" name="Genome Biol. Evol.">
        <title>The genome of the myxosporean Thelohanellus kitauei shows adaptations to nutrient acquisition within its fish host.</title>
        <authorList>
            <person name="Yang Y."/>
            <person name="Xiong J."/>
            <person name="Zhou Z."/>
            <person name="Huo F."/>
            <person name="Miao W."/>
            <person name="Ran C."/>
            <person name="Liu Y."/>
            <person name="Zhang J."/>
            <person name="Feng J."/>
            <person name="Wang M."/>
            <person name="Wang M."/>
            <person name="Wang L."/>
            <person name="Yao B."/>
        </authorList>
    </citation>
    <scope>NUCLEOTIDE SEQUENCE [LARGE SCALE GENOMIC DNA]</scope>
    <source>
        <strain evidence="4">Wuqing</strain>
    </source>
</reference>
<dbReference type="NCBIfam" id="TIGR00451">
    <property type="entry name" value="unchar_dom_2"/>
    <property type="match status" value="1"/>
</dbReference>
<dbReference type="SUPFAM" id="SSF88697">
    <property type="entry name" value="PUA domain-like"/>
    <property type="match status" value="1"/>
</dbReference>
<dbReference type="Pfam" id="PF01472">
    <property type="entry name" value="PUA"/>
    <property type="match status" value="1"/>
</dbReference>
<dbReference type="GO" id="GO:0031429">
    <property type="term" value="C:box H/ACA snoRNP complex"/>
    <property type="evidence" value="ECO:0007669"/>
    <property type="project" value="TreeGrafter"/>
</dbReference>
<dbReference type="InterPro" id="IPR036974">
    <property type="entry name" value="PUA_sf"/>
</dbReference>
<dbReference type="EMBL" id="JWZT01005380">
    <property type="protein sequence ID" value="KII61062.1"/>
    <property type="molecule type" value="Genomic_DNA"/>
</dbReference>
<dbReference type="SMART" id="SM00359">
    <property type="entry name" value="PUA"/>
    <property type="match status" value="1"/>
</dbReference>
<dbReference type="InterPro" id="IPR004521">
    <property type="entry name" value="Uncharacterised_CHP00451"/>
</dbReference>
<dbReference type="GO" id="GO:0000495">
    <property type="term" value="P:box H/ACA sno(s)RNA 3'-end processing"/>
    <property type="evidence" value="ECO:0007669"/>
    <property type="project" value="TreeGrafter"/>
</dbReference>
<keyword evidence="5" id="KW-1185">Reference proteome</keyword>
<dbReference type="GO" id="GO:1990481">
    <property type="term" value="P:mRNA pseudouridine synthesis"/>
    <property type="evidence" value="ECO:0007669"/>
    <property type="project" value="TreeGrafter"/>
</dbReference>
<dbReference type="OrthoDB" id="10250002at2759"/>
<dbReference type="Pfam" id="PF16198">
    <property type="entry name" value="TruB_C_2"/>
    <property type="match status" value="1"/>
</dbReference>
<evidence type="ECO:0000259" key="3">
    <source>
        <dbReference type="SMART" id="SM00359"/>
    </source>
</evidence>
<dbReference type="Gene3D" id="2.30.130.10">
    <property type="entry name" value="PUA domain"/>
    <property type="match status" value="1"/>
</dbReference>
<dbReference type="PROSITE" id="PS50890">
    <property type="entry name" value="PUA"/>
    <property type="match status" value="1"/>
</dbReference>
<organism evidence="4 5">
    <name type="scientific">Thelohanellus kitauei</name>
    <name type="common">Myxosporean</name>
    <dbReference type="NCBI Taxonomy" id="669202"/>
    <lineage>
        <taxon>Eukaryota</taxon>
        <taxon>Metazoa</taxon>
        <taxon>Cnidaria</taxon>
        <taxon>Myxozoa</taxon>
        <taxon>Myxosporea</taxon>
        <taxon>Bivalvulida</taxon>
        <taxon>Platysporina</taxon>
        <taxon>Myxobolidae</taxon>
        <taxon>Thelohanellus</taxon>
    </lineage>
</organism>
<dbReference type="Gene3D" id="3.30.2350.10">
    <property type="entry name" value="Pseudouridine synthase"/>
    <property type="match status" value="1"/>
</dbReference>
<dbReference type="InterPro" id="IPR015947">
    <property type="entry name" value="PUA-like_sf"/>
</dbReference>
<feature type="domain" description="PUA" evidence="3">
    <location>
        <begin position="55"/>
        <end position="129"/>
    </location>
</feature>
<name>A0A0C2IW35_THEKT</name>
<dbReference type="GO" id="GO:0003723">
    <property type="term" value="F:RNA binding"/>
    <property type="evidence" value="ECO:0007669"/>
    <property type="project" value="InterPro"/>
</dbReference>
<protein>
    <submittedName>
        <fullName evidence="4">Centromere/microtubule-binding protein CBF5</fullName>
    </submittedName>
</protein>
<evidence type="ECO:0000256" key="2">
    <source>
        <dbReference type="SAM" id="MobiDB-lite"/>
    </source>
</evidence>
<dbReference type="Proteomes" id="UP000031668">
    <property type="component" value="Unassembled WGS sequence"/>
</dbReference>
<dbReference type="GO" id="GO:0009982">
    <property type="term" value="F:pseudouridine synthase activity"/>
    <property type="evidence" value="ECO:0007669"/>
    <property type="project" value="InterPro"/>
</dbReference>
<dbReference type="CDD" id="cd21148">
    <property type="entry name" value="PUA_Cbf5"/>
    <property type="match status" value="1"/>
</dbReference>
<evidence type="ECO:0000313" key="4">
    <source>
        <dbReference type="EMBL" id="KII61062.1"/>
    </source>
</evidence>
<feature type="region of interest" description="Disordered" evidence="2">
    <location>
        <begin position="193"/>
        <end position="225"/>
    </location>
</feature>
<accession>A0A0C2IW35</accession>
<comment type="caution">
    <text evidence="4">The sequence shown here is derived from an EMBL/GenBank/DDBJ whole genome shotgun (WGS) entry which is preliminary data.</text>
</comment>
<dbReference type="SUPFAM" id="SSF55120">
    <property type="entry name" value="Pseudouridine synthase"/>
    <property type="match status" value="1"/>
</dbReference>
<dbReference type="AlphaFoldDB" id="A0A0C2IW35"/>
<gene>
    <name evidence="4" type="ORF">RF11_00194</name>
</gene>
<proteinExistence type="predicted"/>
<dbReference type="InterPro" id="IPR032819">
    <property type="entry name" value="TruB_C"/>
</dbReference>
<dbReference type="GO" id="GO:0031120">
    <property type="term" value="P:snRNA pseudouridine synthesis"/>
    <property type="evidence" value="ECO:0007669"/>
    <property type="project" value="TreeGrafter"/>
</dbReference>
<dbReference type="InterPro" id="IPR020103">
    <property type="entry name" value="PsdUridine_synth_cat_dom_sf"/>
</dbReference>
<feature type="compositionally biased region" description="Basic and acidic residues" evidence="2">
    <location>
        <begin position="193"/>
        <end position="210"/>
    </location>
</feature>
<keyword evidence="1" id="KW-0413">Isomerase</keyword>
<dbReference type="PANTHER" id="PTHR23127:SF0">
    <property type="entry name" value="H_ACA RIBONUCLEOPROTEIN COMPLEX SUBUNIT DKC1"/>
    <property type="match status" value="1"/>
</dbReference>
<evidence type="ECO:0000313" key="5">
    <source>
        <dbReference type="Proteomes" id="UP000031668"/>
    </source>
</evidence>
<dbReference type="GO" id="GO:0031118">
    <property type="term" value="P:rRNA pseudouridine synthesis"/>
    <property type="evidence" value="ECO:0007669"/>
    <property type="project" value="TreeGrafter"/>
</dbReference>
<sequence>MQELRRVKSGIISEEDGLVTLHDIKDAMWLFENTGDESYLRSVIKPLESLLIHHKRVIVKDSAINAVCYGAKLLLPGVLRYDSGIELNDEVVMVSTKGEAIALGIALMSTATMATCDHGVVATIKRVILERDLYPRRWGLGPIATKKKELIQMNTFKSTSIAELTGEKISQKYIETNVKNEELARRASILEENMKQNETEISKKRKKELDQEMSTPHKIHKHKTQ</sequence>
<evidence type="ECO:0000256" key="1">
    <source>
        <dbReference type="ARBA" id="ARBA00023235"/>
    </source>
</evidence>
<dbReference type="InterPro" id="IPR004802">
    <property type="entry name" value="tRNA_PsdUridine_synth_B_fam"/>
</dbReference>
<dbReference type="PANTHER" id="PTHR23127">
    <property type="entry name" value="CENTROMERE/MICROTUBULE BINDING PROTEIN CBF5"/>
    <property type="match status" value="1"/>
</dbReference>